<comment type="caution">
    <text evidence="1">The sequence shown here is derived from an EMBL/GenBank/DDBJ whole genome shotgun (WGS) entry which is preliminary data.</text>
</comment>
<evidence type="ECO:0000313" key="2">
    <source>
        <dbReference type="EMBL" id="CAF3807013.1"/>
    </source>
</evidence>
<protein>
    <submittedName>
        <fullName evidence="1">Uncharacterized protein</fullName>
    </submittedName>
</protein>
<dbReference type="Proteomes" id="UP000663834">
    <property type="component" value="Unassembled WGS sequence"/>
</dbReference>
<dbReference type="AlphaFoldDB" id="A0A815F2F7"/>
<dbReference type="OrthoDB" id="74460at2759"/>
<dbReference type="Proteomes" id="UP000681720">
    <property type="component" value="Unassembled WGS sequence"/>
</dbReference>
<dbReference type="InterPro" id="IPR053002">
    <property type="entry name" value="Metalloproteinase_M10B"/>
</dbReference>
<dbReference type="SUPFAM" id="SSF55486">
    <property type="entry name" value="Metalloproteases ('zincins'), catalytic domain"/>
    <property type="match status" value="1"/>
</dbReference>
<dbReference type="EMBL" id="CAJNOW010001435">
    <property type="protein sequence ID" value="CAF1317931.1"/>
    <property type="molecule type" value="Genomic_DNA"/>
</dbReference>
<evidence type="ECO:0000313" key="1">
    <source>
        <dbReference type="EMBL" id="CAF1317931.1"/>
    </source>
</evidence>
<name>A0A815F2F7_9BILA</name>
<dbReference type="PANTHER" id="PTHR21054:SF2">
    <property type="entry name" value="MIP04191P"/>
    <property type="match status" value="1"/>
</dbReference>
<accession>A0A815F2F7</accession>
<gene>
    <name evidence="2" type="ORF">GIL414_LOCUS1417</name>
    <name evidence="1" type="ORF">KQP761_LOCUS5596</name>
</gene>
<proteinExistence type="predicted"/>
<dbReference type="EMBL" id="CAJOBJ010000233">
    <property type="protein sequence ID" value="CAF3807013.1"/>
    <property type="molecule type" value="Genomic_DNA"/>
</dbReference>
<reference evidence="1" key="1">
    <citation type="submission" date="2021-02" db="EMBL/GenBank/DDBJ databases">
        <authorList>
            <person name="Nowell W R."/>
        </authorList>
    </citation>
    <scope>NUCLEOTIDE SEQUENCE</scope>
</reference>
<organism evidence="1 3">
    <name type="scientific">Rotaria magnacalcarata</name>
    <dbReference type="NCBI Taxonomy" id="392030"/>
    <lineage>
        <taxon>Eukaryota</taxon>
        <taxon>Metazoa</taxon>
        <taxon>Spiralia</taxon>
        <taxon>Gnathifera</taxon>
        <taxon>Rotifera</taxon>
        <taxon>Eurotatoria</taxon>
        <taxon>Bdelloidea</taxon>
        <taxon>Philodinida</taxon>
        <taxon>Philodinidae</taxon>
        <taxon>Rotaria</taxon>
    </lineage>
</organism>
<sequence>MCIWIINYEAGQIVRQPIIQLFGFDNIYHETILINNKYQWPIVQGLFKVYVELVSGENIIHLSTSISELSFKLIYSPLKATNIILRLIYVSFSDDNDYNNHHIEYICKKFFFLTKLVRSTFDEILYKQIGYKRSSLFDIERKIHHITMLRKDFENKINGDDIFKEIYRQISTLDLAQDSSVKLIVQSAISSSLTFAYTFKNMIVFNLPNQFNSLPISFKEFYENLPMNKSEPLFYSIGAYLHELGHLFGLDHGDNQSLTIMSSSKGYIDAGKDFFLISSRVHSIVFHQQCCCYKNPMSNISSSYSNGLLSKHSVNLESLCKSDIHCRFQLKFNLEKYNEKPNQCECNGQYQFDIDHCHRLMIQFDERKENQTNQEQRTY</sequence>
<evidence type="ECO:0000313" key="3">
    <source>
        <dbReference type="Proteomes" id="UP000663834"/>
    </source>
</evidence>
<dbReference type="PANTHER" id="PTHR21054">
    <property type="entry name" value="ZINC METALLOPROTEINASE-RELATED"/>
    <property type="match status" value="1"/>
</dbReference>